<evidence type="ECO:0000256" key="1">
    <source>
        <dbReference type="SAM" id="MobiDB-lite"/>
    </source>
</evidence>
<accession>Q8NF81</accession>
<feature type="compositionally biased region" description="Low complexity" evidence="1">
    <location>
        <begin position="127"/>
        <end position="144"/>
    </location>
</feature>
<reference evidence="2" key="1">
    <citation type="submission" date="2002-07" db="EMBL/GenBank/DDBJ databases">
        <title>The nucleotide sequence of a long cDNA clone isolated from human spleen.</title>
        <authorList>
            <person name="Jikuya H."/>
            <person name="Takano J."/>
            <person name="Kikuno R."/>
            <person name="Nagase T."/>
            <person name="Ohara O."/>
        </authorList>
    </citation>
    <scope>NUCLEOTIDE SEQUENCE</scope>
    <source>
        <tissue evidence="2">Spleen</tissue>
    </source>
</reference>
<dbReference type="EMBL" id="AK090398">
    <property type="protein sequence ID" value="BAC03379.1"/>
    <property type="molecule type" value="mRNA"/>
</dbReference>
<feature type="non-terminal residue" evidence="2">
    <location>
        <position position="1"/>
    </location>
</feature>
<protein>
    <submittedName>
        <fullName evidence="2">FLJ00273 protein</fullName>
    </submittedName>
</protein>
<dbReference type="PeptideAtlas" id="Q8NF81"/>
<feature type="region of interest" description="Disordered" evidence="1">
    <location>
        <begin position="123"/>
        <end position="144"/>
    </location>
</feature>
<proteinExistence type="evidence at transcript level"/>
<organism evidence="2">
    <name type="scientific">Homo sapiens</name>
    <name type="common">Human</name>
    <dbReference type="NCBI Taxonomy" id="9606"/>
    <lineage>
        <taxon>Eukaryota</taxon>
        <taxon>Metazoa</taxon>
        <taxon>Chordata</taxon>
        <taxon>Craniata</taxon>
        <taxon>Vertebrata</taxon>
        <taxon>Euteleostomi</taxon>
        <taxon>Mammalia</taxon>
        <taxon>Eutheria</taxon>
        <taxon>Euarchontoglires</taxon>
        <taxon>Primates</taxon>
        <taxon>Haplorrhini</taxon>
        <taxon>Catarrhini</taxon>
        <taxon>Hominidae</taxon>
        <taxon>Homo</taxon>
    </lineage>
</organism>
<sequence>SLFRYTRFAMRHSVCSISRVDSYSPNPTCVASHLHSSSSSVNGHYPVLIWRSVFPHSTSRIHGHSPGFKSSVSGYSPSLTSRAYSHSPGPTFIPMTSHVVSAVIHPAVQSQVTHLALHHIPRAPGMKLSQPPKLPPSLNLPNHE</sequence>
<evidence type="ECO:0000313" key="2">
    <source>
        <dbReference type="EMBL" id="BAC03379.1"/>
    </source>
</evidence>
<gene>
    <name evidence="2" type="primary">FLJ00273</name>
</gene>
<name>Q8NF81_HUMAN</name>
<dbReference type="AlphaFoldDB" id="Q8NF81"/>